<feature type="compositionally biased region" description="Low complexity" evidence="1">
    <location>
        <begin position="47"/>
        <end position="60"/>
    </location>
</feature>
<keyword evidence="2" id="KW-0732">Signal</keyword>
<feature type="compositionally biased region" description="Basic residues" evidence="1">
    <location>
        <begin position="92"/>
        <end position="103"/>
    </location>
</feature>
<dbReference type="InterPro" id="IPR036426">
    <property type="entry name" value="Bulb-type_lectin_dom_sf"/>
</dbReference>
<reference evidence="3 4" key="1">
    <citation type="submission" date="2019-12" db="EMBL/GenBank/DDBJ databases">
        <title>Streptomyces sp. strain T44 isolated from rhizosphere soil of Broussonetia papyrifera.</title>
        <authorList>
            <person name="Mo P."/>
        </authorList>
    </citation>
    <scope>NUCLEOTIDE SEQUENCE [LARGE SCALE GENOMIC DNA]</scope>
    <source>
        <strain evidence="3 4">T44</strain>
    </source>
</reference>
<gene>
    <name evidence="3" type="ORF">GQF42_03125</name>
</gene>
<feature type="chain" id="PRO_5026027498" evidence="2">
    <location>
        <begin position="32"/>
        <end position="134"/>
    </location>
</feature>
<dbReference type="RefSeq" id="WP_158917393.1">
    <property type="nucleotide sequence ID" value="NZ_CP047020.1"/>
</dbReference>
<evidence type="ECO:0000256" key="2">
    <source>
        <dbReference type="SAM" id="SignalP"/>
    </source>
</evidence>
<evidence type="ECO:0000313" key="4">
    <source>
        <dbReference type="Proteomes" id="UP000436138"/>
    </source>
</evidence>
<dbReference type="Proteomes" id="UP000436138">
    <property type="component" value="Chromosome"/>
</dbReference>
<organism evidence="3 4">
    <name type="scientific">Streptomyces broussonetiae</name>
    <dbReference type="NCBI Taxonomy" id="2686304"/>
    <lineage>
        <taxon>Bacteria</taxon>
        <taxon>Bacillati</taxon>
        <taxon>Actinomycetota</taxon>
        <taxon>Actinomycetes</taxon>
        <taxon>Kitasatosporales</taxon>
        <taxon>Streptomycetaceae</taxon>
        <taxon>Streptomyces</taxon>
    </lineage>
</organism>
<feature type="region of interest" description="Disordered" evidence="1">
    <location>
        <begin position="35"/>
        <end position="108"/>
    </location>
</feature>
<feature type="signal peptide" evidence="2">
    <location>
        <begin position="1"/>
        <end position="31"/>
    </location>
</feature>
<dbReference type="AlphaFoldDB" id="A0A6I6MPQ2"/>
<name>A0A6I6MPQ2_9ACTN</name>
<dbReference type="EMBL" id="CP047020">
    <property type="protein sequence ID" value="QHA02418.1"/>
    <property type="molecule type" value="Genomic_DNA"/>
</dbReference>
<evidence type="ECO:0000313" key="3">
    <source>
        <dbReference type="EMBL" id="QHA02418.1"/>
    </source>
</evidence>
<protein>
    <submittedName>
        <fullName evidence="3">Uncharacterized protein</fullName>
    </submittedName>
</protein>
<dbReference type="KEGG" id="sbro:GQF42_03125"/>
<proteinExistence type="predicted"/>
<dbReference type="Gene3D" id="2.90.10.10">
    <property type="entry name" value="Bulb-type lectin domain"/>
    <property type="match status" value="1"/>
</dbReference>
<accession>A0A6I6MPQ2</accession>
<evidence type="ECO:0000256" key="1">
    <source>
        <dbReference type="SAM" id="MobiDB-lite"/>
    </source>
</evidence>
<sequence length="134" mass="13846">MTSKPRKKLIRTLVVGAAVLGSLTLTTSAHAAAGSGPLNMGEALYPGQSISSGTTSGTLTMQDNGDLDLQASDGRVCRHSNTTTGSYDRVGRRPGFRHAHGRCRPSGPGRHLRLDAVGARILAGPAPPETPSTC</sequence>
<keyword evidence="4" id="KW-1185">Reference proteome</keyword>